<evidence type="ECO:0000313" key="1">
    <source>
        <dbReference type="EMBL" id="GBP86659.1"/>
    </source>
</evidence>
<protein>
    <submittedName>
        <fullName evidence="1">Uncharacterized protein</fullName>
    </submittedName>
</protein>
<dbReference type="AlphaFoldDB" id="A0A4C1ZIB0"/>
<accession>A0A4C1ZIB0</accession>
<sequence length="262" mass="28621">MAGLESRINMGIGIEYLLPRLLVISDYKLTSIPLLAIKSSHQLSPSLDTRGTLYINTHTDIRASALCRLNGAAYSGTVERVGDTSSSPYPSILRFFDQHHVTLTRVWKFLPIQKNFISTLHRVAQPLVGYNSSRLKAVQRQTSLRSDGVERAIIVPISPVPTHLVANKGHNSASPLLNFFTSRLNLPPLCRTRNERWAACAHTDGRAYAHGDGSLTSLSVWGIPDFIWTLSLQDFRVAAARGGRRDAASAPRAAGASAVLAI</sequence>
<comment type="caution">
    <text evidence="1">The sequence shown here is derived from an EMBL/GenBank/DDBJ whole genome shotgun (WGS) entry which is preliminary data.</text>
</comment>
<keyword evidence="2" id="KW-1185">Reference proteome</keyword>
<dbReference type="EMBL" id="BGZK01001806">
    <property type="protein sequence ID" value="GBP86659.1"/>
    <property type="molecule type" value="Genomic_DNA"/>
</dbReference>
<organism evidence="1 2">
    <name type="scientific">Eumeta variegata</name>
    <name type="common">Bagworm moth</name>
    <name type="synonym">Eumeta japonica</name>
    <dbReference type="NCBI Taxonomy" id="151549"/>
    <lineage>
        <taxon>Eukaryota</taxon>
        <taxon>Metazoa</taxon>
        <taxon>Ecdysozoa</taxon>
        <taxon>Arthropoda</taxon>
        <taxon>Hexapoda</taxon>
        <taxon>Insecta</taxon>
        <taxon>Pterygota</taxon>
        <taxon>Neoptera</taxon>
        <taxon>Endopterygota</taxon>
        <taxon>Lepidoptera</taxon>
        <taxon>Glossata</taxon>
        <taxon>Ditrysia</taxon>
        <taxon>Tineoidea</taxon>
        <taxon>Psychidae</taxon>
        <taxon>Oiketicinae</taxon>
        <taxon>Eumeta</taxon>
    </lineage>
</organism>
<dbReference type="Proteomes" id="UP000299102">
    <property type="component" value="Unassembled WGS sequence"/>
</dbReference>
<name>A0A4C1ZIB0_EUMVA</name>
<evidence type="ECO:0000313" key="2">
    <source>
        <dbReference type="Proteomes" id="UP000299102"/>
    </source>
</evidence>
<gene>
    <name evidence="1" type="ORF">EVAR_90719_1</name>
</gene>
<reference evidence="1 2" key="1">
    <citation type="journal article" date="2019" name="Commun. Biol.">
        <title>The bagworm genome reveals a unique fibroin gene that provides high tensile strength.</title>
        <authorList>
            <person name="Kono N."/>
            <person name="Nakamura H."/>
            <person name="Ohtoshi R."/>
            <person name="Tomita M."/>
            <person name="Numata K."/>
            <person name="Arakawa K."/>
        </authorList>
    </citation>
    <scope>NUCLEOTIDE SEQUENCE [LARGE SCALE GENOMIC DNA]</scope>
</reference>
<proteinExistence type="predicted"/>